<accession>A0A2W6NCQ6</accession>
<dbReference type="EMBL" id="QKWW01000068">
    <property type="protein sequence ID" value="PZT53541.1"/>
    <property type="molecule type" value="Genomic_DNA"/>
</dbReference>
<reference evidence="5 6" key="1">
    <citation type="submission" date="2018-06" db="EMBL/GenBank/DDBJ databases">
        <title>Isolation of heavy metals resistant Paenibacillus silvae NC2 from Gold-Copper mine in ZiJin, China.</title>
        <authorList>
            <person name="Xu J."/>
            <person name="Mazhar H.S."/>
            <person name="Rensing C."/>
        </authorList>
    </citation>
    <scope>NUCLEOTIDE SEQUENCE [LARGE SCALE GENOMIC DNA]</scope>
    <source>
        <strain evidence="5 6">NC2</strain>
    </source>
</reference>
<sequence length="532" mass="58979">MADKSSSGSNKSKASGSVSNHGQYVPLGLPSPPILKQHISAVHSNQIQALKEIFSDCSDVVFRNVMISPEMQGLLVYVEGIVNSSDIQEHMLRPLIHGLVQQRSDEPDVPIDDTRIELTQVKRVKTWDAATEGVLASSALLVMDGKSEAWLFNVKGGVRRGVEEPQTESVIRGPREGFTETLRMNTALLRFKLKTPALKMVSMTLGTDTKTDVVLIYLEGVADPKMIQDAKKRLEKIEIDGILESGYIEELIEDHPYSPFPQMHYSERPDTVAGNLLEGRFSIMVDGTPFALIAPVTMWQMLQASEDYYERFFISNLIRWIRFLFVAIALFLPALYIAITTFHQDMLPTTLILSIAGAREAIPFPALIEALIMELSFEALREAGVRLPKTVGQAVSILGALVIGQAAVQAGIVSAPMVIIVSMTGIASFTIPRFNFAITVRLLRFPLMLLAGMLGLYGIVIGLVLISVHLTQMTSFGVPYLSGLSPYSKKDTKDILVRVPWWKMINRPSTVHRDRKRMSRDINGTPEAEEGW</sequence>
<keyword evidence="4" id="KW-0812">Transmembrane</keyword>
<evidence type="ECO:0000256" key="3">
    <source>
        <dbReference type="SAM" id="MobiDB-lite"/>
    </source>
</evidence>
<dbReference type="Pfam" id="PF03323">
    <property type="entry name" value="GerA"/>
    <property type="match status" value="1"/>
</dbReference>
<dbReference type="InterPro" id="IPR004995">
    <property type="entry name" value="Spore_Ger"/>
</dbReference>
<evidence type="ECO:0000256" key="1">
    <source>
        <dbReference type="ARBA" id="ARBA00005278"/>
    </source>
</evidence>
<dbReference type="GO" id="GO:0016020">
    <property type="term" value="C:membrane"/>
    <property type="evidence" value="ECO:0007669"/>
    <property type="project" value="InterPro"/>
</dbReference>
<organism evidence="5 6">
    <name type="scientific">Paenibacillus silvae</name>
    <dbReference type="NCBI Taxonomy" id="1325358"/>
    <lineage>
        <taxon>Bacteria</taxon>
        <taxon>Bacillati</taxon>
        <taxon>Bacillota</taxon>
        <taxon>Bacilli</taxon>
        <taxon>Bacillales</taxon>
        <taxon>Paenibacillaceae</taxon>
        <taxon>Paenibacillus</taxon>
    </lineage>
</organism>
<dbReference type="InterPro" id="IPR050768">
    <property type="entry name" value="UPF0353/GerABKA_families"/>
</dbReference>
<keyword evidence="2 4" id="KW-0472">Membrane</keyword>
<comment type="caution">
    <text evidence="5">The sequence shown here is derived from an EMBL/GenBank/DDBJ whole genome shotgun (WGS) entry which is preliminary data.</text>
</comment>
<dbReference type="PANTHER" id="PTHR22550">
    <property type="entry name" value="SPORE GERMINATION PROTEIN"/>
    <property type="match status" value="1"/>
</dbReference>
<feature type="transmembrane region" description="Helical" evidence="4">
    <location>
        <begin position="418"/>
        <end position="436"/>
    </location>
</feature>
<evidence type="ECO:0000313" key="5">
    <source>
        <dbReference type="EMBL" id="PZT53541.1"/>
    </source>
</evidence>
<proteinExistence type="inferred from homology"/>
<keyword evidence="4" id="KW-1133">Transmembrane helix</keyword>
<dbReference type="AlphaFoldDB" id="A0A2W6NCQ6"/>
<dbReference type="PANTHER" id="PTHR22550:SF5">
    <property type="entry name" value="LEUCINE ZIPPER PROTEIN 4"/>
    <property type="match status" value="1"/>
</dbReference>
<protein>
    <submittedName>
        <fullName evidence="5">Spore germination protein</fullName>
    </submittedName>
</protein>
<comment type="similarity">
    <text evidence="1">Belongs to the GerABKA family.</text>
</comment>
<name>A0A2W6NCQ6_9BACL</name>
<gene>
    <name evidence="5" type="ORF">DN757_21825</name>
</gene>
<evidence type="ECO:0000313" key="6">
    <source>
        <dbReference type="Proteomes" id="UP000249204"/>
    </source>
</evidence>
<feature type="transmembrane region" description="Helical" evidence="4">
    <location>
        <begin position="448"/>
        <end position="470"/>
    </location>
</feature>
<feature type="compositionally biased region" description="Low complexity" evidence="3">
    <location>
        <begin position="1"/>
        <end position="20"/>
    </location>
</feature>
<dbReference type="GO" id="GO:0009847">
    <property type="term" value="P:spore germination"/>
    <property type="evidence" value="ECO:0007669"/>
    <property type="project" value="InterPro"/>
</dbReference>
<dbReference type="RefSeq" id="WP_111272294.1">
    <property type="nucleotide sequence ID" value="NZ_QKWW01000068.1"/>
</dbReference>
<evidence type="ECO:0000256" key="2">
    <source>
        <dbReference type="ARBA" id="ARBA00023136"/>
    </source>
</evidence>
<dbReference type="PIRSF" id="PIRSF005690">
    <property type="entry name" value="GerBA"/>
    <property type="match status" value="1"/>
</dbReference>
<evidence type="ECO:0000256" key="4">
    <source>
        <dbReference type="SAM" id="Phobius"/>
    </source>
</evidence>
<feature type="transmembrane region" description="Helical" evidence="4">
    <location>
        <begin position="320"/>
        <end position="339"/>
    </location>
</feature>
<feature type="region of interest" description="Disordered" evidence="3">
    <location>
        <begin position="1"/>
        <end position="24"/>
    </location>
</feature>
<dbReference type="Proteomes" id="UP000249204">
    <property type="component" value="Unassembled WGS sequence"/>
</dbReference>